<evidence type="ECO:0000256" key="5">
    <source>
        <dbReference type="ARBA" id="ARBA00023284"/>
    </source>
</evidence>
<evidence type="ECO:0000259" key="9">
    <source>
        <dbReference type="PROSITE" id="PS51352"/>
    </source>
</evidence>
<dbReference type="InterPro" id="IPR005746">
    <property type="entry name" value="Thioredoxin"/>
</dbReference>
<sequence>MSQTAVIEDITDARFVEDVLMSDTPVLVEIWAEWCPPCRQLAPILEKIAAERVGSLRVVKLNQDENPATSADYRVMAVPTMLLFRGGKPVLQMVGARPKSHLDREIDKALA</sequence>
<evidence type="ECO:0000313" key="10">
    <source>
        <dbReference type="EMBL" id="OIJ28542.1"/>
    </source>
</evidence>
<evidence type="ECO:0000313" key="11">
    <source>
        <dbReference type="Proteomes" id="UP000033772"/>
    </source>
</evidence>
<organism evidence="10 11">
    <name type="scientific">Nocardioides luteus</name>
    <dbReference type="NCBI Taxonomy" id="1844"/>
    <lineage>
        <taxon>Bacteria</taxon>
        <taxon>Bacillati</taxon>
        <taxon>Actinomycetota</taxon>
        <taxon>Actinomycetes</taxon>
        <taxon>Propionibacteriales</taxon>
        <taxon>Nocardioidaceae</taxon>
        <taxon>Nocardioides</taxon>
    </lineage>
</organism>
<evidence type="ECO:0000256" key="1">
    <source>
        <dbReference type="ARBA" id="ARBA00008987"/>
    </source>
</evidence>
<dbReference type="PRINTS" id="PR00421">
    <property type="entry name" value="THIOREDOXIN"/>
</dbReference>
<dbReference type="PANTHER" id="PTHR45663">
    <property type="entry name" value="GEO12009P1"/>
    <property type="match status" value="1"/>
</dbReference>
<reference evidence="10" key="1">
    <citation type="submission" date="2016-10" db="EMBL/GenBank/DDBJ databases">
        <title>Draft Genome Sequence of Nocardioides luteus Strain BAFB, an Alkane-Degrading Bacterium Isolated from JP-7 Polluted Soil.</title>
        <authorList>
            <person name="Brown L."/>
            <person name="Ruiz O.N."/>
            <person name="Gunasekera T."/>
        </authorList>
    </citation>
    <scope>NUCLEOTIDE SEQUENCE [LARGE SCALE GENOMIC DNA]</scope>
    <source>
        <strain evidence="10">BAFB</strain>
    </source>
</reference>
<feature type="disulfide bond" description="Redox-active" evidence="8">
    <location>
        <begin position="35"/>
        <end position="38"/>
    </location>
</feature>
<dbReference type="InterPro" id="IPR036249">
    <property type="entry name" value="Thioredoxin-like_sf"/>
</dbReference>
<protein>
    <recommendedName>
        <fullName evidence="6 7">Thioredoxin</fullName>
    </recommendedName>
</protein>
<dbReference type="SUPFAM" id="SSF52833">
    <property type="entry name" value="Thioredoxin-like"/>
    <property type="match status" value="1"/>
</dbReference>
<name>A0A1J4NAL4_9ACTN</name>
<evidence type="ECO:0000256" key="7">
    <source>
        <dbReference type="PIRNR" id="PIRNR000077"/>
    </source>
</evidence>
<dbReference type="RefSeq" id="WP_045547938.1">
    <property type="nucleotide sequence ID" value="NZ_JZDQ02000002.1"/>
</dbReference>
<gene>
    <name evidence="10" type="ORF">UG56_001810</name>
</gene>
<dbReference type="PANTHER" id="PTHR45663:SF11">
    <property type="entry name" value="GEO12009P1"/>
    <property type="match status" value="1"/>
</dbReference>
<keyword evidence="4 8" id="KW-1015">Disulfide bond</keyword>
<dbReference type="NCBIfam" id="TIGR01068">
    <property type="entry name" value="thioredoxin"/>
    <property type="match status" value="1"/>
</dbReference>
<dbReference type="CDD" id="cd02947">
    <property type="entry name" value="TRX_family"/>
    <property type="match status" value="1"/>
</dbReference>
<dbReference type="EMBL" id="JZDQ02000002">
    <property type="protein sequence ID" value="OIJ28542.1"/>
    <property type="molecule type" value="Genomic_DNA"/>
</dbReference>
<evidence type="ECO:0000256" key="3">
    <source>
        <dbReference type="ARBA" id="ARBA00022982"/>
    </source>
</evidence>
<proteinExistence type="inferred from homology"/>
<comment type="caution">
    <text evidence="10">The sequence shown here is derived from an EMBL/GenBank/DDBJ whole genome shotgun (WGS) entry which is preliminary data.</text>
</comment>
<dbReference type="InterPro" id="IPR013766">
    <property type="entry name" value="Thioredoxin_domain"/>
</dbReference>
<keyword evidence="11" id="KW-1185">Reference proteome</keyword>
<dbReference type="GO" id="GO:0015035">
    <property type="term" value="F:protein-disulfide reductase activity"/>
    <property type="evidence" value="ECO:0007669"/>
    <property type="project" value="UniProtKB-UniRule"/>
</dbReference>
<keyword evidence="5 8" id="KW-0676">Redox-active center</keyword>
<dbReference type="STRING" id="1844.UG56_001810"/>
<evidence type="ECO:0000256" key="6">
    <source>
        <dbReference type="NCBIfam" id="TIGR01068"/>
    </source>
</evidence>
<dbReference type="InterPro" id="IPR017937">
    <property type="entry name" value="Thioredoxin_CS"/>
</dbReference>
<accession>A0A1J4NAL4</accession>
<dbReference type="PROSITE" id="PS51352">
    <property type="entry name" value="THIOREDOXIN_2"/>
    <property type="match status" value="1"/>
</dbReference>
<evidence type="ECO:0000256" key="4">
    <source>
        <dbReference type="ARBA" id="ARBA00023157"/>
    </source>
</evidence>
<dbReference type="Pfam" id="PF00085">
    <property type="entry name" value="Thioredoxin"/>
    <property type="match status" value="1"/>
</dbReference>
<feature type="domain" description="Thioredoxin" evidence="9">
    <location>
        <begin position="1"/>
        <end position="111"/>
    </location>
</feature>
<evidence type="ECO:0000256" key="2">
    <source>
        <dbReference type="ARBA" id="ARBA00022448"/>
    </source>
</evidence>
<dbReference type="GO" id="GO:0005829">
    <property type="term" value="C:cytosol"/>
    <property type="evidence" value="ECO:0007669"/>
    <property type="project" value="TreeGrafter"/>
</dbReference>
<dbReference type="FunFam" id="3.40.30.10:FF:000001">
    <property type="entry name" value="Thioredoxin"/>
    <property type="match status" value="1"/>
</dbReference>
<dbReference type="PROSITE" id="PS00194">
    <property type="entry name" value="THIOREDOXIN_1"/>
    <property type="match status" value="1"/>
</dbReference>
<evidence type="ECO:0000256" key="8">
    <source>
        <dbReference type="PIRSR" id="PIRSR000077-4"/>
    </source>
</evidence>
<dbReference type="Gene3D" id="3.40.30.10">
    <property type="entry name" value="Glutaredoxin"/>
    <property type="match status" value="1"/>
</dbReference>
<dbReference type="PIRSF" id="PIRSF000077">
    <property type="entry name" value="Thioredoxin"/>
    <property type="match status" value="1"/>
</dbReference>
<keyword evidence="3" id="KW-0249">Electron transport</keyword>
<comment type="similarity">
    <text evidence="1 7">Belongs to the thioredoxin family.</text>
</comment>
<dbReference type="Proteomes" id="UP000033772">
    <property type="component" value="Unassembled WGS sequence"/>
</dbReference>
<dbReference type="GO" id="GO:0045454">
    <property type="term" value="P:cell redox homeostasis"/>
    <property type="evidence" value="ECO:0007669"/>
    <property type="project" value="TreeGrafter"/>
</dbReference>
<dbReference type="AlphaFoldDB" id="A0A1J4NAL4"/>
<keyword evidence="2" id="KW-0813">Transport</keyword>
<dbReference type="OrthoDB" id="9790390at2"/>